<dbReference type="PANTHER" id="PTHR43156">
    <property type="entry name" value="STAGE II SPORULATION PROTEIN E-RELATED"/>
    <property type="match status" value="1"/>
</dbReference>
<evidence type="ECO:0000259" key="2">
    <source>
        <dbReference type="SMART" id="SM00065"/>
    </source>
</evidence>
<evidence type="ECO:0000256" key="1">
    <source>
        <dbReference type="ARBA" id="ARBA00022801"/>
    </source>
</evidence>
<accession>A0ABV9REL9</accession>
<dbReference type="SMART" id="SM00065">
    <property type="entry name" value="GAF"/>
    <property type="match status" value="1"/>
</dbReference>
<dbReference type="EMBL" id="JBHSIM010000020">
    <property type="protein sequence ID" value="MFC4832653.1"/>
    <property type="molecule type" value="Genomic_DNA"/>
</dbReference>
<dbReference type="GO" id="GO:0004722">
    <property type="term" value="F:protein serine/threonine phosphatase activity"/>
    <property type="evidence" value="ECO:0007669"/>
    <property type="project" value="UniProtKB-EC"/>
</dbReference>
<sequence length="505" mass="52986">MPVERVVLGPDRLAALRAVDGGGVLIPDDAQLAALVPGATAGLVVVDREDSGGGTALVTRVPVDRTPLVAAEAVAAATGGLRSSVAALRAEAAVIDALQSVGRRLTAQLDVDQLVQEATAAATTAVGAAFGAFLYNLINQFGESYTLYTLSGAPREAFSRFPMPRNTLVFAPTFDGEGTVRSDDISADRRFGRNAPYYGMPEGHLPVSSYLAVPVISPTSGEVLGGFFFGHPERGRFTSRHEYLAEGIAGYSAIALDNARLYERERNFTRELSRSMLPEAPAVPGLDLVTRYLPAATGHKIGGDWFDVIPLDVGGTAFVIGDVVGHGVTAATIMGQVRTAIRAYAVLGLAPSDVLRYVSALLETFAEPTFVTCFYAVLRPDEGLVYANAGHLPAVLRRADGTIEQLGEAMAQPLGVGRVFSERSAELPPGADLLLYTDGLVESRTRDVTQGIEWLLEAVAALPRPVTAAACDGLVANLTGGVHDDDVALVHVHRADGTASTLSPG</sequence>
<evidence type="ECO:0000313" key="5">
    <source>
        <dbReference type="Proteomes" id="UP001595909"/>
    </source>
</evidence>
<protein>
    <submittedName>
        <fullName evidence="4">PP2C family protein-serine/threonine phosphatase</fullName>
        <ecNumber evidence="4">3.1.3.16</ecNumber>
    </submittedName>
</protein>
<dbReference type="RefSeq" id="WP_274191528.1">
    <property type="nucleotide sequence ID" value="NZ_BAABHN010000020.1"/>
</dbReference>
<dbReference type="SUPFAM" id="SSF81606">
    <property type="entry name" value="PP2C-like"/>
    <property type="match status" value="1"/>
</dbReference>
<gene>
    <name evidence="4" type="ORF">ACFPEL_09550</name>
</gene>
<dbReference type="InterPro" id="IPR036457">
    <property type="entry name" value="PPM-type-like_dom_sf"/>
</dbReference>
<evidence type="ECO:0000259" key="3">
    <source>
        <dbReference type="SMART" id="SM00331"/>
    </source>
</evidence>
<dbReference type="SUPFAM" id="SSF55781">
    <property type="entry name" value="GAF domain-like"/>
    <property type="match status" value="1"/>
</dbReference>
<feature type="domain" description="PPM-type phosphatase" evidence="3">
    <location>
        <begin position="286"/>
        <end position="494"/>
    </location>
</feature>
<dbReference type="SMART" id="SM00331">
    <property type="entry name" value="PP2C_SIG"/>
    <property type="match status" value="1"/>
</dbReference>
<dbReference type="InterPro" id="IPR052016">
    <property type="entry name" value="Bact_Sigma-Reg"/>
</dbReference>
<feature type="domain" description="GAF" evidence="2">
    <location>
        <begin position="110"/>
        <end position="266"/>
    </location>
</feature>
<keyword evidence="5" id="KW-1185">Reference proteome</keyword>
<dbReference type="Proteomes" id="UP001595909">
    <property type="component" value="Unassembled WGS sequence"/>
</dbReference>
<dbReference type="Gene3D" id="3.60.40.10">
    <property type="entry name" value="PPM-type phosphatase domain"/>
    <property type="match status" value="1"/>
</dbReference>
<dbReference type="InterPro" id="IPR003018">
    <property type="entry name" value="GAF"/>
</dbReference>
<dbReference type="InterPro" id="IPR029016">
    <property type="entry name" value="GAF-like_dom_sf"/>
</dbReference>
<name>A0ABV9REL9_9PSEU</name>
<dbReference type="Pfam" id="PF07228">
    <property type="entry name" value="SpoIIE"/>
    <property type="match status" value="1"/>
</dbReference>
<dbReference type="InterPro" id="IPR001932">
    <property type="entry name" value="PPM-type_phosphatase-like_dom"/>
</dbReference>
<comment type="caution">
    <text evidence="4">The sequence shown here is derived from an EMBL/GenBank/DDBJ whole genome shotgun (WGS) entry which is preliminary data.</text>
</comment>
<dbReference type="Pfam" id="PF13185">
    <property type="entry name" value="GAF_2"/>
    <property type="match status" value="1"/>
</dbReference>
<proteinExistence type="predicted"/>
<dbReference type="Gene3D" id="3.30.450.40">
    <property type="match status" value="1"/>
</dbReference>
<organism evidence="4 5">
    <name type="scientific">Actinomycetospora chibensis</name>
    <dbReference type="NCBI Taxonomy" id="663606"/>
    <lineage>
        <taxon>Bacteria</taxon>
        <taxon>Bacillati</taxon>
        <taxon>Actinomycetota</taxon>
        <taxon>Actinomycetes</taxon>
        <taxon>Pseudonocardiales</taxon>
        <taxon>Pseudonocardiaceae</taxon>
        <taxon>Actinomycetospora</taxon>
    </lineage>
</organism>
<dbReference type="EC" id="3.1.3.16" evidence="4"/>
<reference evidence="5" key="1">
    <citation type="journal article" date="2019" name="Int. J. Syst. Evol. Microbiol.">
        <title>The Global Catalogue of Microorganisms (GCM) 10K type strain sequencing project: providing services to taxonomists for standard genome sequencing and annotation.</title>
        <authorList>
            <consortium name="The Broad Institute Genomics Platform"/>
            <consortium name="The Broad Institute Genome Sequencing Center for Infectious Disease"/>
            <person name="Wu L."/>
            <person name="Ma J."/>
        </authorList>
    </citation>
    <scope>NUCLEOTIDE SEQUENCE [LARGE SCALE GENOMIC DNA]</scope>
    <source>
        <strain evidence="5">CCUG 50347</strain>
    </source>
</reference>
<dbReference type="PANTHER" id="PTHR43156:SF2">
    <property type="entry name" value="STAGE II SPORULATION PROTEIN E"/>
    <property type="match status" value="1"/>
</dbReference>
<keyword evidence="1 4" id="KW-0378">Hydrolase</keyword>
<evidence type="ECO:0000313" key="4">
    <source>
        <dbReference type="EMBL" id="MFC4832653.1"/>
    </source>
</evidence>